<dbReference type="GeneID" id="87824263"/>
<proteinExistence type="predicted"/>
<accession>A0AAN6Z450</accession>
<keyword evidence="2" id="KW-1185">Reference proteome</keyword>
<dbReference type="AlphaFoldDB" id="A0AAN6Z450"/>
<dbReference type="Proteomes" id="UP001302602">
    <property type="component" value="Unassembled WGS sequence"/>
</dbReference>
<evidence type="ECO:0000313" key="2">
    <source>
        <dbReference type="Proteomes" id="UP001302602"/>
    </source>
</evidence>
<protein>
    <submittedName>
        <fullName evidence="1">Uncharacterized protein</fullName>
    </submittedName>
</protein>
<sequence>MCTTGATTTGAFLSARCAKSTEWISMTPMRSCSAGSTLKSLKIGRLAHLDSHGDDGSNEEDWLMALREYFYRWVGALEDKGELLPDAFRRNGRACPSNPRFCVCLVLDSESVALLVGLPEELPPLRCAVDGPEKQRQLSAGEGAWVWPLEVDFMAKEGARGGTLVPSAVPRLDENEYQ</sequence>
<reference evidence="1" key="1">
    <citation type="journal article" date="2023" name="Mol. Phylogenet. Evol.">
        <title>Genome-scale phylogeny and comparative genomics of the fungal order Sordariales.</title>
        <authorList>
            <person name="Hensen N."/>
            <person name="Bonometti L."/>
            <person name="Westerberg I."/>
            <person name="Brannstrom I.O."/>
            <person name="Guillou S."/>
            <person name="Cros-Aarteil S."/>
            <person name="Calhoun S."/>
            <person name="Haridas S."/>
            <person name="Kuo A."/>
            <person name="Mondo S."/>
            <person name="Pangilinan J."/>
            <person name="Riley R."/>
            <person name="LaButti K."/>
            <person name="Andreopoulos B."/>
            <person name="Lipzen A."/>
            <person name="Chen C."/>
            <person name="Yan M."/>
            <person name="Daum C."/>
            <person name="Ng V."/>
            <person name="Clum A."/>
            <person name="Steindorff A."/>
            <person name="Ohm R.A."/>
            <person name="Martin F."/>
            <person name="Silar P."/>
            <person name="Natvig D.O."/>
            <person name="Lalanne C."/>
            <person name="Gautier V."/>
            <person name="Ament-Velasquez S.L."/>
            <person name="Kruys A."/>
            <person name="Hutchinson M.I."/>
            <person name="Powell A.J."/>
            <person name="Barry K."/>
            <person name="Miller A.N."/>
            <person name="Grigoriev I.V."/>
            <person name="Debuchy R."/>
            <person name="Gladieux P."/>
            <person name="Hiltunen Thoren M."/>
            <person name="Johannesson H."/>
        </authorList>
    </citation>
    <scope>NUCLEOTIDE SEQUENCE</scope>
    <source>
        <strain evidence="1">CBS 731.68</strain>
    </source>
</reference>
<dbReference type="EMBL" id="MU853229">
    <property type="protein sequence ID" value="KAK4123414.1"/>
    <property type="molecule type" value="Genomic_DNA"/>
</dbReference>
<gene>
    <name evidence="1" type="ORF">N657DRAFT_462980</name>
</gene>
<reference evidence="1" key="2">
    <citation type="submission" date="2023-05" db="EMBL/GenBank/DDBJ databases">
        <authorList>
            <consortium name="Lawrence Berkeley National Laboratory"/>
            <person name="Steindorff A."/>
            <person name="Hensen N."/>
            <person name="Bonometti L."/>
            <person name="Westerberg I."/>
            <person name="Brannstrom I.O."/>
            <person name="Guillou S."/>
            <person name="Cros-Aarteil S."/>
            <person name="Calhoun S."/>
            <person name="Haridas S."/>
            <person name="Kuo A."/>
            <person name="Mondo S."/>
            <person name="Pangilinan J."/>
            <person name="Riley R."/>
            <person name="Labutti K."/>
            <person name="Andreopoulos B."/>
            <person name="Lipzen A."/>
            <person name="Chen C."/>
            <person name="Yanf M."/>
            <person name="Daum C."/>
            <person name="Ng V."/>
            <person name="Clum A."/>
            <person name="Ohm R."/>
            <person name="Martin F."/>
            <person name="Silar P."/>
            <person name="Natvig D."/>
            <person name="Lalanne C."/>
            <person name="Gautier V."/>
            <person name="Ament-Velasquez S.L."/>
            <person name="Kruys A."/>
            <person name="Hutchinson M.I."/>
            <person name="Powell A.J."/>
            <person name="Barry K."/>
            <person name="Miller A.N."/>
            <person name="Grigoriev I.V."/>
            <person name="Debuchy R."/>
            <person name="Gladieux P."/>
            <person name="Thoren M.H."/>
            <person name="Johannesson H."/>
        </authorList>
    </citation>
    <scope>NUCLEOTIDE SEQUENCE</scope>
    <source>
        <strain evidence="1">CBS 731.68</strain>
    </source>
</reference>
<organism evidence="1 2">
    <name type="scientific">Parathielavia appendiculata</name>
    <dbReference type="NCBI Taxonomy" id="2587402"/>
    <lineage>
        <taxon>Eukaryota</taxon>
        <taxon>Fungi</taxon>
        <taxon>Dikarya</taxon>
        <taxon>Ascomycota</taxon>
        <taxon>Pezizomycotina</taxon>
        <taxon>Sordariomycetes</taxon>
        <taxon>Sordariomycetidae</taxon>
        <taxon>Sordariales</taxon>
        <taxon>Chaetomiaceae</taxon>
        <taxon>Parathielavia</taxon>
    </lineage>
</organism>
<dbReference type="RefSeq" id="XP_062647185.1">
    <property type="nucleotide sequence ID" value="XM_062787493.1"/>
</dbReference>
<evidence type="ECO:0000313" key="1">
    <source>
        <dbReference type="EMBL" id="KAK4123414.1"/>
    </source>
</evidence>
<name>A0AAN6Z450_9PEZI</name>
<comment type="caution">
    <text evidence="1">The sequence shown here is derived from an EMBL/GenBank/DDBJ whole genome shotgun (WGS) entry which is preliminary data.</text>
</comment>